<evidence type="ECO:0000256" key="2">
    <source>
        <dbReference type="SAM" id="SignalP"/>
    </source>
</evidence>
<feature type="signal peptide" evidence="2">
    <location>
        <begin position="1"/>
        <end position="18"/>
    </location>
</feature>
<name>A0A0B1ZMY7_9SPHN</name>
<feature type="chain" id="PRO_5002069049" description="Lipoprotein" evidence="2">
    <location>
        <begin position="19"/>
        <end position="102"/>
    </location>
</feature>
<evidence type="ECO:0000313" key="3">
    <source>
        <dbReference type="EMBL" id="KHK92520.1"/>
    </source>
</evidence>
<accession>A0A0B1ZMY7</accession>
<sequence>MKAPTVLTFAMAIALALAGCQKDKAPDEADAAGGEILPRSVTDDMPPYDTVRSKAPPANPSTTPGGKAEAPDDSASQDSDDAAKDAGTDAPAQDDTVTQGAE</sequence>
<dbReference type="OrthoDB" id="7510816at2"/>
<dbReference type="STRING" id="1348853.LK12_06980"/>
<evidence type="ECO:0008006" key="5">
    <source>
        <dbReference type="Google" id="ProtNLM"/>
    </source>
</evidence>
<gene>
    <name evidence="3" type="ORF">LK12_06980</name>
</gene>
<dbReference type="RefSeq" id="WP_039281003.1">
    <property type="nucleotide sequence ID" value="NZ_JTDI01000002.1"/>
</dbReference>
<dbReference type="PROSITE" id="PS51257">
    <property type="entry name" value="PROKAR_LIPOPROTEIN"/>
    <property type="match status" value="1"/>
</dbReference>
<feature type="region of interest" description="Disordered" evidence="1">
    <location>
        <begin position="22"/>
        <end position="102"/>
    </location>
</feature>
<reference evidence="3 4" key="1">
    <citation type="submission" date="2014-10" db="EMBL/GenBank/DDBJ databases">
        <title>Genome sequence of Novosphingobium malaysiense MUSC 273(T).</title>
        <authorList>
            <person name="Lee L.-H."/>
        </authorList>
    </citation>
    <scope>NUCLEOTIDE SEQUENCE [LARGE SCALE GENOMIC DNA]</scope>
    <source>
        <strain evidence="3 4">MUSC 273</strain>
    </source>
</reference>
<dbReference type="EMBL" id="JTDI01000002">
    <property type="protein sequence ID" value="KHK92520.1"/>
    <property type="molecule type" value="Genomic_DNA"/>
</dbReference>
<evidence type="ECO:0000313" key="4">
    <source>
        <dbReference type="Proteomes" id="UP000031057"/>
    </source>
</evidence>
<organism evidence="3 4">
    <name type="scientific">Novosphingobium malaysiense</name>
    <dbReference type="NCBI Taxonomy" id="1348853"/>
    <lineage>
        <taxon>Bacteria</taxon>
        <taxon>Pseudomonadati</taxon>
        <taxon>Pseudomonadota</taxon>
        <taxon>Alphaproteobacteria</taxon>
        <taxon>Sphingomonadales</taxon>
        <taxon>Sphingomonadaceae</taxon>
        <taxon>Novosphingobium</taxon>
    </lineage>
</organism>
<dbReference type="AlphaFoldDB" id="A0A0B1ZMY7"/>
<proteinExistence type="predicted"/>
<protein>
    <recommendedName>
        <fullName evidence="5">Lipoprotein</fullName>
    </recommendedName>
</protein>
<keyword evidence="2" id="KW-0732">Signal</keyword>
<dbReference type="Proteomes" id="UP000031057">
    <property type="component" value="Unassembled WGS sequence"/>
</dbReference>
<keyword evidence="4" id="KW-1185">Reference proteome</keyword>
<comment type="caution">
    <text evidence="3">The sequence shown here is derived from an EMBL/GenBank/DDBJ whole genome shotgun (WGS) entry which is preliminary data.</text>
</comment>
<evidence type="ECO:0000256" key="1">
    <source>
        <dbReference type="SAM" id="MobiDB-lite"/>
    </source>
</evidence>